<gene>
    <name evidence="1" type="ORF">A9K58_00240</name>
</gene>
<evidence type="ECO:0000313" key="1">
    <source>
        <dbReference type="EMBL" id="OBU70416.1"/>
    </source>
</evidence>
<dbReference type="Proteomes" id="UP000092256">
    <property type="component" value="Unassembled WGS sequence"/>
</dbReference>
<name>A0A1A6Y6N6_STEMA</name>
<dbReference type="AlphaFoldDB" id="A0A1A6Y6N6"/>
<evidence type="ECO:0000313" key="2">
    <source>
        <dbReference type="Proteomes" id="UP000092256"/>
    </source>
</evidence>
<sequence length="279" mass="29696">MNTNKTLADVKPGGRVRLGDQLVLAKLVGAAGLMLAEIDTCGHEVDPAYRRTLYEAWEEGKAALSAQPSPDGQNVLFIEELAELRRLVPSVNQKQALDAAIAALAARQPVGEPVAYWLAVDKDGIVEFGMSADDGNAGQAARQEMNDFINGPLHDGGAPHRLVGVYAAPPAQQPAQVYLDGLDRALGEAIDQRDRYHEVADDLAGHLARITGADIGEHSSANCPWQNAIDAAEAYQPAQAVDLGAARQLAEKWMRIGGEDARFCAGELMALIDSQAVGK</sequence>
<organism evidence="1 2">
    <name type="scientific">Stenotrophomonas maltophilia</name>
    <name type="common">Pseudomonas maltophilia</name>
    <name type="synonym">Xanthomonas maltophilia</name>
    <dbReference type="NCBI Taxonomy" id="40324"/>
    <lineage>
        <taxon>Bacteria</taxon>
        <taxon>Pseudomonadati</taxon>
        <taxon>Pseudomonadota</taxon>
        <taxon>Gammaproteobacteria</taxon>
        <taxon>Lysobacterales</taxon>
        <taxon>Lysobacteraceae</taxon>
        <taxon>Stenotrophomonas</taxon>
        <taxon>Stenotrophomonas maltophilia group</taxon>
    </lineage>
</organism>
<reference evidence="1 2" key="1">
    <citation type="submission" date="2016-05" db="EMBL/GenBank/DDBJ databases">
        <title>Draft Genome Sequences of Stenotrophomonas maltophilia Strains Sm32COP, Sm41DVV, Sm46PAILV, SmF3, SmF22, SmSOFb1 and SmCVFa1, Isolated from Different Manures, in France.</title>
        <authorList>
            <person name="Nazaret S."/>
            <person name="Bodilis J."/>
        </authorList>
    </citation>
    <scope>NUCLEOTIDE SEQUENCE [LARGE SCALE GENOMIC DNA]</scope>
    <source>
        <strain evidence="1 2">Sm46PAILV</strain>
    </source>
</reference>
<accession>A0A1A6Y6N6</accession>
<protein>
    <submittedName>
        <fullName evidence="1">Uncharacterized protein</fullName>
    </submittedName>
</protein>
<dbReference type="RefSeq" id="WP_065197415.1">
    <property type="nucleotide sequence ID" value="NZ_LYVJ01000001.1"/>
</dbReference>
<proteinExistence type="predicted"/>
<dbReference type="OrthoDB" id="6054503at2"/>
<comment type="caution">
    <text evidence="1">The sequence shown here is derived from an EMBL/GenBank/DDBJ whole genome shotgun (WGS) entry which is preliminary data.</text>
</comment>
<dbReference type="EMBL" id="LYVJ01000001">
    <property type="protein sequence ID" value="OBU70416.1"/>
    <property type="molecule type" value="Genomic_DNA"/>
</dbReference>